<dbReference type="GO" id="GO:0016020">
    <property type="term" value="C:membrane"/>
    <property type="evidence" value="ECO:0007669"/>
    <property type="project" value="UniProtKB-SubCell"/>
</dbReference>
<dbReference type="InterPro" id="IPR022764">
    <property type="entry name" value="Peptidase_S54_rhomboid_dom"/>
</dbReference>
<dbReference type="Pfam" id="PF01694">
    <property type="entry name" value="Rhomboid"/>
    <property type="match status" value="1"/>
</dbReference>
<name>A0A7T5R3F2_9BACT</name>
<dbReference type="SUPFAM" id="SSF144091">
    <property type="entry name" value="Rhomboid-like"/>
    <property type="match status" value="1"/>
</dbReference>
<evidence type="ECO:0000313" key="10">
    <source>
        <dbReference type="EMBL" id="QQG36780.1"/>
    </source>
</evidence>
<accession>A0A7T5R3F2</accession>
<feature type="transmembrane region" description="Helical" evidence="8">
    <location>
        <begin position="223"/>
        <end position="243"/>
    </location>
</feature>
<feature type="domain" description="Peptidase S54 rhomboid" evidence="9">
    <location>
        <begin position="105"/>
        <end position="239"/>
    </location>
</feature>
<keyword evidence="2" id="KW-1003">Cell membrane</keyword>
<evidence type="ECO:0000256" key="4">
    <source>
        <dbReference type="ARBA" id="ARBA00022692"/>
    </source>
</evidence>
<keyword evidence="5 8" id="KW-1133">Transmembrane helix</keyword>
<feature type="region of interest" description="Disordered" evidence="7">
    <location>
        <begin position="1"/>
        <end position="37"/>
    </location>
</feature>
<feature type="compositionally biased region" description="Basic and acidic residues" evidence="7">
    <location>
        <begin position="22"/>
        <end position="37"/>
    </location>
</feature>
<feature type="transmembrane region" description="Helical" evidence="8">
    <location>
        <begin position="140"/>
        <end position="158"/>
    </location>
</feature>
<feature type="transmembrane region" description="Helical" evidence="8">
    <location>
        <begin position="164"/>
        <end position="184"/>
    </location>
</feature>
<dbReference type="InterPro" id="IPR035952">
    <property type="entry name" value="Rhomboid-like_sf"/>
</dbReference>
<feature type="transmembrane region" description="Helical" evidence="8">
    <location>
        <begin position="113"/>
        <end position="131"/>
    </location>
</feature>
<dbReference type="GO" id="GO:0006508">
    <property type="term" value="P:proteolysis"/>
    <property type="evidence" value="ECO:0007669"/>
    <property type="project" value="UniProtKB-KW"/>
</dbReference>
<evidence type="ECO:0000256" key="3">
    <source>
        <dbReference type="ARBA" id="ARBA00022519"/>
    </source>
</evidence>
<evidence type="ECO:0000256" key="8">
    <source>
        <dbReference type="SAM" id="Phobius"/>
    </source>
</evidence>
<dbReference type="Proteomes" id="UP000595362">
    <property type="component" value="Chromosome"/>
</dbReference>
<keyword evidence="3" id="KW-0997">Cell inner membrane</keyword>
<gene>
    <name evidence="10" type="ORF">HYS17_03120</name>
</gene>
<evidence type="ECO:0000256" key="1">
    <source>
        <dbReference type="ARBA" id="ARBA00004141"/>
    </source>
</evidence>
<evidence type="ECO:0000313" key="11">
    <source>
        <dbReference type="Proteomes" id="UP000595362"/>
    </source>
</evidence>
<keyword evidence="10" id="KW-0378">Hydrolase</keyword>
<sequence>MTETDDKNNTPETNNVIPLPSRAERQRQKRAEEKKSTEPLFNTSPLLKLPPVTKFMLLAFLGVHLITDVVMSPNQQFWAFAHFGFIPAYYSGQLPFSWAALAGPLTFTFLHGGWTHIILNGLMIMAFGAGVEKWMGGKRFLVFFMLCNLFAALAQFVFSPGSTAPVIGASGGLSGLFAAVLIMMQMQGAIGQGSRYGILPFIVLWIVISAIFGMMGAPGGGNVAWAAHIGGFLAGFALLKPIMRARFLD</sequence>
<evidence type="ECO:0000259" key="9">
    <source>
        <dbReference type="Pfam" id="PF01694"/>
    </source>
</evidence>
<organism evidence="10 11">
    <name type="scientific">Micavibrio aeruginosavorus</name>
    <dbReference type="NCBI Taxonomy" id="349221"/>
    <lineage>
        <taxon>Bacteria</taxon>
        <taxon>Pseudomonadati</taxon>
        <taxon>Bdellovibrionota</taxon>
        <taxon>Bdellovibrionia</taxon>
        <taxon>Bdellovibrionales</taxon>
        <taxon>Pseudobdellovibrionaceae</taxon>
        <taxon>Micavibrio</taxon>
    </lineage>
</organism>
<dbReference type="AlphaFoldDB" id="A0A7T5R3F2"/>
<comment type="subcellular location">
    <subcellularLocation>
        <location evidence="1">Membrane</location>
        <topology evidence="1">Multi-pass membrane protein</topology>
    </subcellularLocation>
</comment>
<dbReference type="Gene3D" id="1.20.1540.10">
    <property type="entry name" value="Rhomboid-like"/>
    <property type="match status" value="1"/>
</dbReference>
<evidence type="ECO:0000256" key="6">
    <source>
        <dbReference type="ARBA" id="ARBA00023136"/>
    </source>
</evidence>
<dbReference type="PANTHER" id="PTHR43066:SF26">
    <property type="entry name" value="RHOMBOID PROTEASE GLPG"/>
    <property type="match status" value="1"/>
</dbReference>
<dbReference type="GO" id="GO:0004252">
    <property type="term" value="F:serine-type endopeptidase activity"/>
    <property type="evidence" value="ECO:0007669"/>
    <property type="project" value="InterPro"/>
</dbReference>
<evidence type="ECO:0000256" key="2">
    <source>
        <dbReference type="ARBA" id="ARBA00022475"/>
    </source>
</evidence>
<evidence type="ECO:0000256" key="5">
    <source>
        <dbReference type="ARBA" id="ARBA00022989"/>
    </source>
</evidence>
<protein>
    <submittedName>
        <fullName evidence="10">Rhomboid family intramembrane serine protease</fullName>
    </submittedName>
</protein>
<feature type="transmembrane region" description="Helical" evidence="8">
    <location>
        <begin position="196"/>
        <end position="217"/>
    </location>
</feature>
<dbReference type="PANTHER" id="PTHR43066">
    <property type="entry name" value="RHOMBOID-RELATED PROTEIN"/>
    <property type="match status" value="1"/>
</dbReference>
<evidence type="ECO:0000256" key="7">
    <source>
        <dbReference type="SAM" id="MobiDB-lite"/>
    </source>
</evidence>
<feature type="transmembrane region" description="Helical" evidence="8">
    <location>
        <begin position="77"/>
        <end position="101"/>
    </location>
</feature>
<keyword evidence="10" id="KW-0645">Protease</keyword>
<reference evidence="10 11" key="1">
    <citation type="submission" date="2020-07" db="EMBL/GenBank/DDBJ databases">
        <title>Huge and variable diversity of episymbiotic CPR bacteria and DPANN archaea in groundwater ecosystems.</title>
        <authorList>
            <person name="He C.Y."/>
            <person name="Keren R."/>
            <person name="Whittaker M."/>
            <person name="Farag I.F."/>
            <person name="Doudna J."/>
            <person name="Cate J.H.D."/>
            <person name="Banfield J.F."/>
        </authorList>
    </citation>
    <scope>NUCLEOTIDE SEQUENCE [LARGE SCALE GENOMIC DNA]</scope>
    <source>
        <strain evidence="10">NC_groundwater_70_Ag_B-0.1um_54_66</strain>
    </source>
</reference>
<proteinExistence type="predicted"/>
<keyword evidence="4 8" id="KW-0812">Transmembrane</keyword>
<dbReference type="EMBL" id="CP066681">
    <property type="protein sequence ID" value="QQG36780.1"/>
    <property type="molecule type" value="Genomic_DNA"/>
</dbReference>
<keyword evidence="6 8" id="KW-0472">Membrane</keyword>